<accession>A0A3N0CJL0</accession>
<dbReference type="EMBL" id="RJSE01000006">
    <property type="protein sequence ID" value="RNL63647.1"/>
    <property type="molecule type" value="Genomic_DNA"/>
</dbReference>
<dbReference type="OrthoDB" id="3837069at2"/>
<reference evidence="1 2" key="1">
    <citation type="submission" date="2018-11" db="EMBL/GenBank/DDBJ databases">
        <authorList>
            <person name="Li F."/>
        </authorList>
    </citation>
    <scope>NUCLEOTIDE SEQUENCE [LARGE SCALE GENOMIC DNA]</scope>
    <source>
        <strain evidence="1 2">Gsoil 097</strain>
    </source>
</reference>
<evidence type="ECO:0000313" key="2">
    <source>
        <dbReference type="Proteomes" id="UP000267128"/>
    </source>
</evidence>
<name>A0A3N0CJL0_9ACTN</name>
<keyword evidence="2" id="KW-1185">Reference proteome</keyword>
<proteinExistence type="predicted"/>
<gene>
    <name evidence="1" type="ORF">EFK50_07850</name>
</gene>
<dbReference type="AlphaFoldDB" id="A0A3N0CJL0"/>
<comment type="caution">
    <text evidence="1">The sequence shown here is derived from an EMBL/GenBank/DDBJ whole genome shotgun (WGS) entry which is preliminary data.</text>
</comment>
<dbReference type="RefSeq" id="WP_123227033.1">
    <property type="nucleotide sequence ID" value="NZ_RJSE01000006.1"/>
</dbReference>
<evidence type="ECO:0000313" key="1">
    <source>
        <dbReference type="EMBL" id="RNL63647.1"/>
    </source>
</evidence>
<dbReference type="Proteomes" id="UP000267128">
    <property type="component" value="Unassembled WGS sequence"/>
</dbReference>
<evidence type="ECO:0008006" key="3">
    <source>
        <dbReference type="Google" id="ProtNLM"/>
    </source>
</evidence>
<sequence>MTAQANVDAILTVLNAALSPRKAYDLDKVPSTRPPQYVEITLARRFGANLKRSASTGIVGYRLTVAAVSQTTVSSVRTDLEECRAALEFNRLSVGPAKTTPIQFETNDDADYGSGWFAEYMTFTFAIGA</sequence>
<protein>
    <recommendedName>
        <fullName evidence="3">DUF3168 domain-containing protein</fullName>
    </recommendedName>
</protein>
<organism evidence="1 2">
    <name type="scientific">Nocardioides marmoriginsengisoli</name>
    <dbReference type="NCBI Taxonomy" id="661483"/>
    <lineage>
        <taxon>Bacteria</taxon>
        <taxon>Bacillati</taxon>
        <taxon>Actinomycetota</taxon>
        <taxon>Actinomycetes</taxon>
        <taxon>Propionibacteriales</taxon>
        <taxon>Nocardioidaceae</taxon>
        <taxon>Nocardioides</taxon>
    </lineage>
</organism>